<reference evidence="1 2" key="2">
    <citation type="submission" date="2017-09" db="EMBL/GenBank/DDBJ databases">
        <title>Bacillus patelloidae sp. nov., isolated from the intestinal tract of a marine limpet.</title>
        <authorList>
            <person name="Liu R."/>
            <person name="Dong C."/>
            <person name="Shao Z."/>
        </authorList>
    </citation>
    <scope>NUCLEOTIDE SEQUENCE [LARGE SCALE GENOMIC DNA]</scope>
    <source>
        <strain evidence="1 2">SA5d-4</strain>
    </source>
</reference>
<proteinExistence type="predicted"/>
<gene>
    <name evidence="1" type="ORF">CIB95_01890</name>
</gene>
<dbReference type="EMBL" id="NPIA01000001">
    <property type="protein sequence ID" value="OZM58345.1"/>
    <property type="molecule type" value="Genomic_DNA"/>
</dbReference>
<sequence length="68" mass="8165">MRLSVNNFSHKWAAVNNMENVFELEMVNVSNRKILNERLRRDLYVNKFIRVGTINRVKTPLIKFINMK</sequence>
<protein>
    <submittedName>
        <fullName evidence="1">Uncharacterized protein</fullName>
    </submittedName>
</protein>
<evidence type="ECO:0000313" key="1">
    <source>
        <dbReference type="EMBL" id="OZM58345.1"/>
    </source>
</evidence>
<keyword evidence="2" id="KW-1185">Reference proteome</keyword>
<comment type="caution">
    <text evidence="1">The sequence shown here is derived from an EMBL/GenBank/DDBJ whole genome shotgun (WGS) entry which is preliminary data.</text>
</comment>
<dbReference type="AlphaFoldDB" id="A0A263BX98"/>
<dbReference type="Proteomes" id="UP000217083">
    <property type="component" value="Unassembled WGS sequence"/>
</dbReference>
<name>A0A263BX98_9BACI</name>
<accession>A0A263BX98</accession>
<organism evidence="1 2">
    <name type="scientific">Lottiidibacillus patelloidae</name>
    <dbReference type="NCBI Taxonomy" id="2670334"/>
    <lineage>
        <taxon>Bacteria</taxon>
        <taxon>Bacillati</taxon>
        <taxon>Bacillota</taxon>
        <taxon>Bacilli</taxon>
        <taxon>Bacillales</taxon>
        <taxon>Bacillaceae</taxon>
        <taxon>Lottiidibacillus</taxon>
    </lineage>
</organism>
<reference evidence="2" key="1">
    <citation type="submission" date="2017-08" db="EMBL/GenBank/DDBJ databases">
        <authorList>
            <person name="Huang Z."/>
        </authorList>
    </citation>
    <scope>NUCLEOTIDE SEQUENCE [LARGE SCALE GENOMIC DNA]</scope>
    <source>
        <strain evidence="2">SA5d-4</strain>
    </source>
</reference>
<evidence type="ECO:0000313" key="2">
    <source>
        <dbReference type="Proteomes" id="UP000217083"/>
    </source>
</evidence>